<accession>A0A5E5BPS6</accession>
<proteinExistence type="predicted"/>
<gene>
    <name evidence="2" type="ORF">PBR20603_01601</name>
</gene>
<sequence>MSVVKVIRPDTGFAQIPNEFAEDLRLSEAAVAVGLFLASRWNDYRFRPEDIRKTFSKRPGKTRGRDWWRRVSNELESAGYMRLTVSHGTNGRFVSEWSFCVIGFPDEDPDGGSAAVGSADSGEPAGGSADSGTPGTYTQQGSSQEGFTQHETTTTRAMVSGVASENRRWKTEELMLDRYIAAHRDDLAELLGNLPLEHAQDIADELAGAMRKANLGERPPIGSVYRWVKSMVKKLRKGDFKPELGKAIKATRAEQLAEANRLSEERESALRNTELSRACIRQGLDAIAKGQRNLHSKRVAQRGKDAESL</sequence>
<dbReference type="Proteomes" id="UP000382040">
    <property type="component" value="Unassembled WGS sequence"/>
</dbReference>
<reference evidence="2 3" key="1">
    <citation type="submission" date="2019-08" db="EMBL/GenBank/DDBJ databases">
        <authorList>
            <person name="Peeters C."/>
        </authorList>
    </citation>
    <scope>NUCLEOTIDE SEQUENCE [LARGE SCALE GENOMIC DNA]</scope>
    <source>
        <strain evidence="2 3">LMG 20603</strain>
    </source>
</reference>
<dbReference type="EMBL" id="CABPST010000003">
    <property type="protein sequence ID" value="VVE87664.1"/>
    <property type="molecule type" value="Genomic_DNA"/>
</dbReference>
<keyword evidence="3" id="KW-1185">Reference proteome</keyword>
<name>A0A5E5BPS6_9BURK</name>
<evidence type="ECO:0000313" key="2">
    <source>
        <dbReference type="EMBL" id="VVE87664.1"/>
    </source>
</evidence>
<feature type="compositionally biased region" description="Low complexity" evidence="1">
    <location>
        <begin position="111"/>
        <end position="122"/>
    </location>
</feature>
<feature type="region of interest" description="Disordered" evidence="1">
    <location>
        <begin position="110"/>
        <end position="164"/>
    </location>
</feature>
<dbReference type="RefSeq" id="WP_150559022.1">
    <property type="nucleotide sequence ID" value="NZ_CABPST010000003.1"/>
</dbReference>
<dbReference type="AlphaFoldDB" id="A0A5E5BPS6"/>
<feature type="compositionally biased region" description="Polar residues" evidence="1">
    <location>
        <begin position="130"/>
        <end position="157"/>
    </location>
</feature>
<evidence type="ECO:0000313" key="3">
    <source>
        <dbReference type="Proteomes" id="UP000382040"/>
    </source>
</evidence>
<organism evidence="2 3">
    <name type="scientific">Pandoraea bronchicola</name>
    <dbReference type="NCBI Taxonomy" id="2508287"/>
    <lineage>
        <taxon>Bacteria</taxon>
        <taxon>Pseudomonadati</taxon>
        <taxon>Pseudomonadota</taxon>
        <taxon>Betaproteobacteria</taxon>
        <taxon>Burkholderiales</taxon>
        <taxon>Burkholderiaceae</taxon>
        <taxon>Pandoraea</taxon>
    </lineage>
</organism>
<protein>
    <submittedName>
        <fullName evidence="2">Uncharacterized protein</fullName>
    </submittedName>
</protein>
<evidence type="ECO:0000256" key="1">
    <source>
        <dbReference type="SAM" id="MobiDB-lite"/>
    </source>
</evidence>